<dbReference type="InterPro" id="IPR032675">
    <property type="entry name" value="LRR_dom_sf"/>
</dbReference>
<proteinExistence type="predicted"/>
<dbReference type="OrthoDB" id="2909228at2759"/>
<accession>A0A8H6Z1F4</accession>
<reference evidence="1" key="1">
    <citation type="submission" date="2020-05" db="EMBL/GenBank/DDBJ databases">
        <title>Mycena genomes resolve the evolution of fungal bioluminescence.</title>
        <authorList>
            <person name="Tsai I.J."/>
        </authorList>
    </citation>
    <scope>NUCLEOTIDE SEQUENCE</scope>
    <source>
        <strain evidence="1">160909Yilan</strain>
    </source>
</reference>
<dbReference type="AlphaFoldDB" id="A0A8H6Z1F4"/>
<comment type="caution">
    <text evidence="1">The sequence shown here is derived from an EMBL/GenBank/DDBJ whole genome shotgun (WGS) entry which is preliminary data.</text>
</comment>
<keyword evidence="2" id="KW-1185">Reference proteome</keyword>
<protein>
    <submittedName>
        <fullName evidence="1">F-box domain-containing protein</fullName>
    </submittedName>
</protein>
<name>A0A8H6Z1F4_9AGAR</name>
<dbReference type="Gene3D" id="3.80.10.10">
    <property type="entry name" value="Ribonuclease Inhibitor"/>
    <property type="match status" value="1"/>
</dbReference>
<dbReference type="SUPFAM" id="SSF52047">
    <property type="entry name" value="RNI-like"/>
    <property type="match status" value="1"/>
</dbReference>
<organism evidence="1 2">
    <name type="scientific">Mycena sanguinolenta</name>
    <dbReference type="NCBI Taxonomy" id="230812"/>
    <lineage>
        <taxon>Eukaryota</taxon>
        <taxon>Fungi</taxon>
        <taxon>Dikarya</taxon>
        <taxon>Basidiomycota</taxon>
        <taxon>Agaricomycotina</taxon>
        <taxon>Agaricomycetes</taxon>
        <taxon>Agaricomycetidae</taxon>
        <taxon>Agaricales</taxon>
        <taxon>Marasmiineae</taxon>
        <taxon>Mycenaceae</taxon>
        <taxon>Mycena</taxon>
    </lineage>
</organism>
<evidence type="ECO:0000313" key="2">
    <source>
        <dbReference type="Proteomes" id="UP000623467"/>
    </source>
</evidence>
<dbReference type="EMBL" id="JACAZH010000005">
    <property type="protein sequence ID" value="KAF7367580.1"/>
    <property type="molecule type" value="Genomic_DNA"/>
</dbReference>
<dbReference type="Proteomes" id="UP000623467">
    <property type="component" value="Unassembled WGS sequence"/>
</dbReference>
<gene>
    <name evidence="1" type="ORF">MSAN_00821200</name>
</gene>
<evidence type="ECO:0000313" key="1">
    <source>
        <dbReference type="EMBL" id="KAF7367580.1"/>
    </source>
</evidence>
<sequence length="288" mass="32591">MMKSGVVFLFSLTIKAKNDTTPVIMTAFREAPRLREVRLSGASLRWISLPWTQLTQLEFWDESTSRCFQVLKETPNLEVLDVHLPRRNMERLPSLQFPLTLPHLHTLKFASDLYGELLDHLVPPALKTIHLPVLLGMGTTAFTDLGVRSAWSLQSIHLSDMTVNDCTACLRSLSSVTHVHVGVKTSNFTSYDMDELIALFDKDKKILPALETLVIRDCGTEVPAWRLRKMLESRTTRARDGEVKLKTFRLDFGRHAPVALKEFVEGLWLELLPVIDAGLEVSIDFPSV</sequence>